<evidence type="ECO:0000256" key="1">
    <source>
        <dbReference type="ARBA" id="ARBA00023125"/>
    </source>
</evidence>
<dbReference type="CDD" id="cd06170">
    <property type="entry name" value="LuxR_C_like"/>
    <property type="match status" value="1"/>
</dbReference>
<sequence length="223" mass="25302">MGNSHKKGNVAIIEKCAMSREGLRHLFSESSINQYSFHFFNEQSVFHQALKHTSFFSVIYSLLGHRKERRECLVCLHWLSLSCPDVQHIVLAGDDREAQLVGHLSPLRLHGILSKSSPLPVLQEQLGMLLGETQRINENMINNWYVSQCRMLSPTEWELLNYLRRGFSLVEIASLLDRNVKTIRAHKFNAMTKLGVTSDIGLLDAADILTWSPPAPCSTSELM</sequence>
<gene>
    <name evidence="3" type="ORF">GA0061070_100151</name>
</gene>
<dbReference type="Pfam" id="PF00196">
    <property type="entry name" value="GerE"/>
    <property type="match status" value="1"/>
</dbReference>
<dbReference type="PRINTS" id="PR00038">
    <property type="entry name" value="HTHLUXR"/>
</dbReference>
<dbReference type="NCBIfam" id="NF008548">
    <property type="entry name" value="PRK11475.1"/>
    <property type="match status" value="1"/>
</dbReference>
<evidence type="ECO:0000313" key="3">
    <source>
        <dbReference type="EMBL" id="SCB74187.1"/>
    </source>
</evidence>
<reference evidence="4" key="1">
    <citation type="submission" date="2016-08" db="EMBL/GenBank/DDBJ databases">
        <authorList>
            <person name="Varghese N."/>
            <person name="Submissions Spin"/>
        </authorList>
    </citation>
    <scope>NUCLEOTIDE SEQUENCE [LARGE SCALE GENOMIC DNA]</scope>
    <source>
        <strain evidence="4">REICA_142</strain>
    </source>
</reference>
<dbReference type="InterPro" id="IPR000792">
    <property type="entry name" value="Tscrpt_reg_LuxR_C"/>
</dbReference>
<dbReference type="Proteomes" id="UP000198515">
    <property type="component" value="Unassembled WGS sequence"/>
</dbReference>
<proteinExistence type="predicted"/>
<name>A0A1C3YVR0_9ENTR</name>
<keyword evidence="1 3" id="KW-0238">DNA-binding</keyword>
<dbReference type="SUPFAM" id="SSF46894">
    <property type="entry name" value="C-terminal effector domain of the bipartite response regulators"/>
    <property type="match status" value="1"/>
</dbReference>
<accession>A0A1C3YVR0</accession>
<feature type="domain" description="HTH luxR-type" evidence="2">
    <location>
        <begin position="145"/>
        <end position="210"/>
    </location>
</feature>
<dbReference type="PROSITE" id="PS50043">
    <property type="entry name" value="HTH_LUXR_2"/>
    <property type="match status" value="1"/>
</dbReference>
<keyword evidence="4" id="KW-1185">Reference proteome</keyword>
<organism evidence="3 4">
    <name type="scientific">Kosakonia oryziphila</name>
    <dbReference type="NCBI Taxonomy" id="1005667"/>
    <lineage>
        <taxon>Bacteria</taxon>
        <taxon>Pseudomonadati</taxon>
        <taxon>Pseudomonadota</taxon>
        <taxon>Gammaproteobacteria</taxon>
        <taxon>Enterobacterales</taxon>
        <taxon>Enterobacteriaceae</taxon>
        <taxon>Kosakonia</taxon>
    </lineage>
</organism>
<protein>
    <submittedName>
        <fullName evidence="3">DNA-binding response regulator, NarL/FixJ family, contains REC and HTH domains</fullName>
    </submittedName>
</protein>
<dbReference type="Gene3D" id="1.10.10.10">
    <property type="entry name" value="Winged helix-like DNA-binding domain superfamily/Winged helix DNA-binding domain"/>
    <property type="match status" value="1"/>
</dbReference>
<evidence type="ECO:0000259" key="2">
    <source>
        <dbReference type="PROSITE" id="PS50043"/>
    </source>
</evidence>
<dbReference type="SMART" id="SM00421">
    <property type="entry name" value="HTH_LUXR"/>
    <property type="match status" value="1"/>
</dbReference>
<dbReference type="GO" id="GO:0006355">
    <property type="term" value="P:regulation of DNA-templated transcription"/>
    <property type="evidence" value="ECO:0007669"/>
    <property type="project" value="InterPro"/>
</dbReference>
<dbReference type="AlphaFoldDB" id="A0A1C3YVR0"/>
<dbReference type="InterPro" id="IPR036388">
    <property type="entry name" value="WH-like_DNA-bd_sf"/>
</dbReference>
<evidence type="ECO:0000313" key="4">
    <source>
        <dbReference type="Proteomes" id="UP000198515"/>
    </source>
</evidence>
<dbReference type="GO" id="GO:0003677">
    <property type="term" value="F:DNA binding"/>
    <property type="evidence" value="ECO:0007669"/>
    <property type="project" value="UniProtKB-KW"/>
</dbReference>
<dbReference type="InterPro" id="IPR016032">
    <property type="entry name" value="Sig_transdc_resp-reg_C-effctor"/>
</dbReference>
<dbReference type="EMBL" id="FMBC01000001">
    <property type="protein sequence ID" value="SCB74187.1"/>
    <property type="molecule type" value="Genomic_DNA"/>
</dbReference>